<dbReference type="InterPro" id="IPR018077">
    <property type="entry name" value="Glyco_hydro_fam25_subgr"/>
</dbReference>
<evidence type="ECO:0000313" key="4">
    <source>
        <dbReference type="EMBL" id="MDQ2093570.1"/>
    </source>
</evidence>
<gene>
    <name evidence="4" type="ORF">NOI20_05560</name>
</gene>
<dbReference type="PROSITE" id="PS51904">
    <property type="entry name" value="GLYCOSYL_HYDROL_F25_2"/>
    <property type="match status" value="1"/>
</dbReference>
<dbReference type="InterPro" id="IPR017853">
    <property type="entry name" value="GH"/>
</dbReference>
<dbReference type="InterPro" id="IPR002053">
    <property type="entry name" value="Glyco_hydro_25"/>
</dbReference>
<dbReference type="GO" id="GO:0016998">
    <property type="term" value="P:cell wall macromolecule catabolic process"/>
    <property type="evidence" value="ECO:0007669"/>
    <property type="project" value="InterPro"/>
</dbReference>
<comment type="caution">
    <text evidence="4">The sequence shown here is derived from an EMBL/GenBank/DDBJ whole genome shotgun (WGS) entry which is preliminary data.</text>
</comment>
<reference evidence="4" key="1">
    <citation type="submission" date="2022-07" db="EMBL/GenBank/DDBJ databases">
        <authorList>
            <person name="Otstavnykh N."/>
            <person name="Isaeva M."/>
            <person name="Bystritskaya E."/>
        </authorList>
    </citation>
    <scope>NUCLEOTIDE SEQUENCE</scope>
    <source>
        <strain evidence="4">10Alg 79</strain>
    </source>
</reference>
<dbReference type="RefSeq" id="WP_317625154.1">
    <property type="nucleotide sequence ID" value="NZ_JANFFA010000001.1"/>
</dbReference>
<dbReference type="PANTHER" id="PTHR34135">
    <property type="entry name" value="LYSOZYME"/>
    <property type="match status" value="1"/>
</dbReference>
<comment type="similarity">
    <text evidence="1">Belongs to the glycosyl hydrolase 25 family.</text>
</comment>
<dbReference type="Pfam" id="PF01183">
    <property type="entry name" value="Glyco_hydro_25"/>
    <property type="match status" value="1"/>
</dbReference>
<proteinExistence type="inferred from homology"/>
<dbReference type="SMART" id="SM00641">
    <property type="entry name" value="Glyco_25"/>
    <property type="match status" value="1"/>
</dbReference>
<name>A0AAJ1U885_9RHOB</name>
<evidence type="ECO:0000256" key="2">
    <source>
        <dbReference type="ARBA" id="ARBA00022801"/>
    </source>
</evidence>
<dbReference type="GO" id="GO:0003796">
    <property type="term" value="F:lysozyme activity"/>
    <property type="evidence" value="ECO:0007669"/>
    <property type="project" value="InterPro"/>
</dbReference>
<dbReference type="GO" id="GO:0016052">
    <property type="term" value="P:carbohydrate catabolic process"/>
    <property type="evidence" value="ECO:0007669"/>
    <property type="project" value="TreeGrafter"/>
</dbReference>
<keyword evidence="3" id="KW-0326">Glycosidase</keyword>
<dbReference type="Gene3D" id="3.20.20.80">
    <property type="entry name" value="Glycosidases"/>
    <property type="match status" value="1"/>
</dbReference>
<dbReference type="CDD" id="cd06413">
    <property type="entry name" value="GH25_muramidase_1"/>
    <property type="match status" value="1"/>
</dbReference>
<evidence type="ECO:0000256" key="3">
    <source>
        <dbReference type="ARBA" id="ARBA00023295"/>
    </source>
</evidence>
<dbReference type="AlphaFoldDB" id="A0AAJ1U885"/>
<dbReference type="SUPFAM" id="SSF51445">
    <property type="entry name" value="(Trans)glycosidases"/>
    <property type="match status" value="1"/>
</dbReference>
<dbReference type="EMBL" id="JANFFA010000001">
    <property type="protein sequence ID" value="MDQ2093570.1"/>
    <property type="molecule type" value="Genomic_DNA"/>
</dbReference>
<keyword evidence="5" id="KW-1185">Reference proteome</keyword>
<evidence type="ECO:0000313" key="5">
    <source>
        <dbReference type="Proteomes" id="UP001227162"/>
    </source>
</evidence>
<keyword evidence="2 4" id="KW-0378">Hydrolase</keyword>
<evidence type="ECO:0000256" key="1">
    <source>
        <dbReference type="ARBA" id="ARBA00010646"/>
    </source>
</evidence>
<dbReference type="PANTHER" id="PTHR34135:SF2">
    <property type="entry name" value="LYSOZYME"/>
    <property type="match status" value="1"/>
</dbReference>
<accession>A0AAJ1U885</accession>
<dbReference type="GO" id="GO:0009253">
    <property type="term" value="P:peptidoglycan catabolic process"/>
    <property type="evidence" value="ECO:0007669"/>
    <property type="project" value="InterPro"/>
</dbReference>
<reference evidence="4" key="2">
    <citation type="submission" date="2023-04" db="EMBL/GenBank/DDBJ databases">
        <title>'Rhodoalgimonas zhirmunskyi' gen. nov., isolated from a red alga.</title>
        <authorList>
            <person name="Nedashkovskaya O.I."/>
            <person name="Otstavnykh N.Y."/>
            <person name="Bystritskaya E.P."/>
            <person name="Balabanova L.A."/>
            <person name="Isaeva M.P."/>
        </authorList>
    </citation>
    <scope>NUCLEOTIDE SEQUENCE</scope>
    <source>
        <strain evidence="4">10Alg 79</strain>
    </source>
</reference>
<organism evidence="4 5">
    <name type="scientific">Rhodalgimonas zhirmunskyi</name>
    <dbReference type="NCBI Taxonomy" id="2964767"/>
    <lineage>
        <taxon>Bacteria</taxon>
        <taxon>Pseudomonadati</taxon>
        <taxon>Pseudomonadota</taxon>
        <taxon>Alphaproteobacteria</taxon>
        <taxon>Rhodobacterales</taxon>
        <taxon>Roseobacteraceae</taxon>
        <taxon>Rhodalgimonas</taxon>
    </lineage>
</organism>
<dbReference type="Proteomes" id="UP001227162">
    <property type="component" value="Unassembled WGS sequence"/>
</dbReference>
<protein>
    <submittedName>
        <fullName evidence="4">Glycoside hydrolase family 25 protein</fullName>
    </submittedName>
</protein>
<sequence length="270" mass="30392">MERRAMIAGLMGLGALPLAACGGRRVEPETATQGTLRSPRLHPPKFGDHDPVDFPQPHPNRFAVHGIDLARFQSNVDWPRARAGGVNFAFVKATEGGDLLDPNFKAHWRGAMGAGVPVGAYHFYYFCTPPEVQAQWFIRNVPKRRGMLPPVLDMEWNPYSPTCKLRPPAAEVRRQMRKWIAIVGAHYGQVPIVYTTPGFYADNELSKVRSVEYWLRSTATHPREKFPGQHWHFWQYSGTGIVPGIAEPTDLNVFHGSSQAWAAWLEARRV</sequence>